<feature type="compositionally biased region" description="Basic and acidic residues" evidence="1">
    <location>
        <begin position="35"/>
        <end position="79"/>
    </location>
</feature>
<accession>A0ABD1YW83</accession>
<feature type="region of interest" description="Disordered" evidence="1">
    <location>
        <begin position="1"/>
        <end position="129"/>
    </location>
</feature>
<comment type="caution">
    <text evidence="2">The sequence shown here is derived from an EMBL/GenBank/DDBJ whole genome shotgun (WGS) entry which is preliminary data.</text>
</comment>
<evidence type="ECO:0000313" key="3">
    <source>
        <dbReference type="Proteomes" id="UP001605036"/>
    </source>
</evidence>
<proteinExistence type="predicted"/>
<dbReference type="AlphaFoldDB" id="A0ABD1YW83"/>
<gene>
    <name evidence="2" type="ORF">R1flu_006521</name>
</gene>
<organism evidence="2 3">
    <name type="scientific">Riccia fluitans</name>
    <dbReference type="NCBI Taxonomy" id="41844"/>
    <lineage>
        <taxon>Eukaryota</taxon>
        <taxon>Viridiplantae</taxon>
        <taxon>Streptophyta</taxon>
        <taxon>Embryophyta</taxon>
        <taxon>Marchantiophyta</taxon>
        <taxon>Marchantiopsida</taxon>
        <taxon>Marchantiidae</taxon>
        <taxon>Marchantiales</taxon>
        <taxon>Ricciaceae</taxon>
        <taxon>Riccia</taxon>
    </lineage>
</organism>
<sequence>MPNHVGGREGEGELMFLEEPQLNKNARNKKPTTQAKREAAKAEKEKLMTVKEGNPRRKLEIGDLDKSIEKSPKKIKWVEKNVPNSPAPSVDNAQDSPMPPPSPPYNTQQKAQQHRGEPKGNIKAKRKRKISVDEIAKGQEKAFGDVVKVARKESIIEASKRREKLKNGADVVSWTG</sequence>
<feature type="compositionally biased region" description="Basic and acidic residues" evidence="1">
    <location>
        <begin position="1"/>
        <end position="11"/>
    </location>
</feature>
<protein>
    <submittedName>
        <fullName evidence="2">Uncharacterized protein</fullName>
    </submittedName>
</protein>
<evidence type="ECO:0000256" key="1">
    <source>
        <dbReference type="SAM" id="MobiDB-lite"/>
    </source>
</evidence>
<reference evidence="2 3" key="1">
    <citation type="submission" date="2024-09" db="EMBL/GenBank/DDBJ databases">
        <title>Chromosome-scale assembly of Riccia fluitans.</title>
        <authorList>
            <person name="Paukszto L."/>
            <person name="Sawicki J."/>
            <person name="Karawczyk K."/>
            <person name="Piernik-Szablinska J."/>
            <person name="Szczecinska M."/>
            <person name="Mazdziarz M."/>
        </authorList>
    </citation>
    <scope>NUCLEOTIDE SEQUENCE [LARGE SCALE GENOMIC DNA]</scope>
    <source>
        <strain evidence="2">Rf_01</strain>
        <tissue evidence="2">Aerial parts of the thallus</tissue>
    </source>
</reference>
<evidence type="ECO:0000313" key="2">
    <source>
        <dbReference type="EMBL" id="KAL2635042.1"/>
    </source>
</evidence>
<keyword evidence="3" id="KW-1185">Reference proteome</keyword>
<name>A0ABD1YW83_9MARC</name>
<dbReference type="EMBL" id="JBHFFA010000003">
    <property type="protein sequence ID" value="KAL2635042.1"/>
    <property type="molecule type" value="Genomic_DNA"/>
</dbReference>
<dbReference type="Proteomes" id="UP001605036">
    <property type="component" value="Unassembled WGS sequence"/>
</dbReference>